<proteinExistence type="predicted"/>
<dbReference type="PANTHER" id="PTHR10826:SF29">
    <property type="entry name" value="OS05G0456000 PROTEIN"/>
    <property type="match status" value="1"/>
</dbReference>
<reference evidence="2" key="2">
    <citation type="submission" date="2021-02" db="EMBL/GenBank/DDBJ databases">
        <authorList>
            <person name="Kimball J.A."/>
            <person name="Haas M.W."/>
            <person name="Macchietto M."/>
            <person name="Kono T."/>
            <person name="Duquette J."/>
            <person name="Shao M."/>
        </authorList>
    </citation>
    <scope>NUCLEOTIDE SEQUENCE</scope>
    <source>
        <tissue evidence="2">Fresh leaf tissue</tissue>
    </source>
</reference>
<evidence type="ECO:0000256" key="1">
    <source>
        <dbReference type="SAM" id="MobiDB-lite"/>
    </source>
</evidence>
<organism evidence="2 3">
    <name type="scientific">Zizania palustris</name>
    <name type="common">Northern wild rice</name>
    <dbReference type="NCBI Taxonomy" id="103762"/>
    <lineage>
        <taxon>Eukaryota</taxon>
        <taxon>Viridiplantae</taxon>
        <taxon>Streptophyta</taxon>
        <taxon>Embryophyta</taxon>
        <taxon>Tracheophyta</taxon>
        <taxon>Spermatophyta</taxon>
        <taxon>Magnoliopsida</taxon>
        <taxon>Liliopsida</taxon>
        <taxon>Poales</taxon>
        <taxon>Poaceae</taxon>
        <taxon>BOP clade</taxon>
        <taxon>Oryzoideae</taxon>
        <taxon>Oryzeae</taxon>
        <taxon>Zizaniinae</taxon>
        <taxon>Zizania</taxon>
    </lineage>
</organism>
<protein>
    <submittedName>
        <fullName evidence="2">Uncharacterized protein</fullName>
    </submittedName>
</protein>
<evidence type="ECO:0000313" key="3">
    <source>
        <dbReference type="Proteomes" id="UP000729402"/>
    </source>
</evidence>
<comment type="caution">
    <text evidence="2">The sequence shown here is derived from an EMBL/GenBank/DDBJ whole genome shotgun (WGS) entry which is preliminary data.</text>
</comment>
<dbReference type="PANTHER" id="PTHR10826">
    <property type="entry name" value="COMPLEMENT COMPONENT 1"/>
    <property type="match status" value="1"/>
</dbReference>
<evidence type="ECO:0000313" key="2">
    <source>
        <dbReference type="EMBL" id="KAG8042955.1"/>
    </source>
</evidence>
<reference evidence="2" key="1">
    <citation type="journal article" date="2021" name="bioRxiv">
        <title>Whole Genome Assembly and Annotation of Northern Wild Rice, Zizania palustris L., Supports a Whole Genome Duplication in the Zizania Genus.</title>
        <authorList>
            <person name="Haas M."/>
            <person name="Kono T."/>
            <person name="Macchietto M."/>
            <person name="Millas R."/>
            <person name="McGilp L."/>
            <person name="Shao M."/>
            <person name="Duquette J."/>
            <person name="Hirsch C.N."/>
            <person name="Kimball J."/>
        </authorList>
    </citation>
    <scope>NUCLEOTIDE SEQUENCE</scope>
    <source>
        <tissue evidence="2">Fresh leaf tissue</tissue>
    </source>
</reference>
<dbReference type="EMBL" id="JAAALK010001410">
    <property type="protein sequence ID" value="KAG8042955.1"/>
    <property type="molecule type" value="Genomic_DNA"/>
</dbReference>
<dbReference type="OrthoDB" id="278212at2759"/>
<accession>A0A8J5RCW0</accession>
<dbReference type="InterPro" id="IPR003428">
    <property type="entry name" value="MAM33"/>
</dbReference>
<dbReference type="Pfam" id="PF02330">
    <property type="entry name" value="MAM33"/>
    <property type="match status" value="1"/>
</dbReference>
<name>A0A8J5RCW0_ZIZPA</name>
<feature type="region of interest" description="Disordered" evidence="1">
    <location>
        <begin position="125"/>
        <end position="152"/>
    </location>
</feature>
<dbReference type="GO" id="GO:0005759">
    <property type="term" value="C:mitochondrial matrix"/>
    <property type="evidence" value="ECO:0007669"/>
    <property type="project" value="InterPro"/>
</dbReference>
<gene>
    <name evidence="2" type="ORF">GUJ93_ZPchr0465g6479</name>
</gene>
<dbReference type="Proteomes" id="UP000729402">
    <property type="component" value="Unassembled WGS sequence"/>
</dbReference>
<keyword evidence="3" id="KW-1185">Reference proteome</keyword>
<dbReference type="AlphaFoldDB" id="A0A8J5RCW0"/>
<sequence>MAVSSTLRRAPWAAAAAARGLLASWSARSVGRLPTAQHQVPSHGAVCASSLFSSLSGPQASAAADAQLLRIINMEISYAQKDCKNRDWSKELGKGFPFEIQDKEGTNRITLKKSYHKEQIEVEVLLPSPVNGGEENDDQEDQSEDGKPRSYTGNGAPSQYCIPLMVTICKGAASCLEISCSSYPNELIIDSLSFGPNDESSGLANLEARLSNLPEKLQKALYSYLKSRGISTDISDIVHAYMINKECHEYLSWLRKLKATMIRIEAVLLQTQF</sequence>
<feature type="compositionally biased region" description="Acidic residues" evidence="1">
    <location>
        <begin position="134"/>
        <end position="143"/>
    </location>
</feature>